<proteinExistence type="inferred from homology"/>
<dbReference type="HAMAP" id="MF_02003">
    <property type="entry name" value="Ile_tRNA_synth_type2"/>
    <property type="match status" value="1"/>
</dbReference>
<evidence type="ECO:0000256" key="9">
    <source>
        <dbReference type="ARBA" id="ARBA00048359"/>
    </source>
</evidence>
<dbReference type="FunFam" id="3.40.50.620:FF:000023">
    <property type="entry name" value="Isoleucyl-tRNA synthetase,cytoplasmic"/>
    <property type="match status" value="1"/>
</dbReference>
<dbReference type="CDD" id="cd07961">
    <property type="entry name" value="Anticodon_Ia_Ile_ABEc"/>
    <property type="match status" value="1"/>
</dbReference>
<dbReference type="SUPFAM" id="SSF50677">
    <property type="entry name" value="ValRS/IleRS/LeuRS editing domain"/>
    <property type="match status" value="1"/>
</dbReference>
<reference evidence="14 16" key="2">
    <citation type="submission" date="2018-03" db="EMBL/GenBank/DDBJ databases">
        <authorList>
            <person name="Fogelqvist J."/>
        </authorList>
    </citation>
    <scope>NUCLEOTIDE SEQUENCE [LARGE SCALE GENOMIC DNA]</scope>
</reference>
<dbReference type="Pfam" id="PF00133">
    <property type="entry name" value="tRNA-synt_1"/>
    <property type="match status" value="1"/>
</dbReference>
<evidence type="ECO:0000256" key="4">
    <source>
        <dbReference type="ARBA" id="ARBA00022741"/>
    </source>
</evidence>
<keyword evidence="4 10" id="KW-0547">Nucleotide-binding</keyword>
<dbReference type="GO" id="GO:0000049">
    <property type="term" value="F:tRNA binding"/>
    <property type="evidence" value="ECO:0007669"/>
    <property type="project" value="InterPro"/>
</dbReference>
<dbReference type="GO" id="GO:0006428">
    <property type="term" value="P:isoleucyl-tRNA aminoacylation"/>
    <property type="evidence" value="ECO:0007669"/>
    <property type="project" value="InterPro"/>
</dbReference>
<geneLocation type="mitochondrion" evidence="14"/>
<keyword evidence="7 10" id="KW-0030">Aminoacyl-tRNA synthetase</keyword>
<dbReference type="OrthoDB" id="1706657at2759"/>
<dbReference type="Proteomes" id="UP000290189">
    <property type="component" value="Unassembled WGS sequence"/>
</dbReference>
<evidence type="ECO:0000256" key="1">
    <source>
        <dbReference type="ARBA" id="ARBA00005594"/>
    </source>
</evidence>
<dbReference type="SUPFAM" id="SSF52374">
    <property type="entry name" value="Nucleotidylyl transferase"/>
    <property type="match status" value="1"/>
</dbReference>
<dbReference type="Gene3D" id="1.10.730.10">
    <property type="entry name" value="Isoleucyl-tRNA Synthetase, Domain 1"/>
    <property type="match status" value="1"/>
</dbReference>
<evidence type="ECO:0000313" key="14">
    <source>
        <dbReference type="EMBL" id="SPR01165.1"/>
    </source>
</evidence>
<dbReference type="PRINTS" id="PR00984">
    <property type="entry name" value="TRNASYNTHILE"/>
</dbReference>
<dbReference type="InterPro" id="IPR014729">
    <property type="entry name" value="Rossmann-like_a/b/a_fold"/>
</dbReference>
<accession>A0A0G4J6G7</accession>
<evidence type="ECO:0000256" key="6">
    <source>
        <dbReference type="ARBA" id="ARBA00022917"/>
    </source>
</evidence>
<dbReference type="PROSITE" id="PS00178">
    <property type="entry name" value="AA_TRNA_LIGASE_I"/>
    <property type="match status" value="1"/>
</dbReference>
<dbReference type="FunFam" id="3.40.50.620:FF:000133">
    <property type="entry name" value="Isoleucyl-tRNA synthetase, cytoplasmic"/>
    <property type="match status" value="1"/>
</dbReference>
<keyword evidence="14" id="KW-0496">Mitochondrion</keyword>
<feature type="domain" description="Aminoacyl-tRNA synthetase class Ia" evidence="11">
    <location>
        <begin position="34"/>
        <end position="671"/>
    </location>
</feature>
<comment type="catalytic activity">
    <reaction evidence="9">
        <text>tRNA(Ile) + L-isoleucine + ATP = L-isoleucyl-tRNA(Ile) + AMP + diphosphate</text>
        <dbReference type="Rhea" id="RHEA:11060"/>
        <dbReference type="Rhea" id="RHEA-COMP:9666"/>
        <dbReference type="Rhea" id="RHEA-COMP:9695"/>
        <dbReference type="ChEBI" id="CHEBI:30616"/>
        <dbReference type="ChEBI" id="CHEBI:33019"/>
        <dbReference type="ChEBI" id="CHEBI:58045"/>
        <dbReference type="ChEBI" id="CHEBI:78442"/>
        <dbReference type="ChEBI" id="CHEBI:78528"/>
        <dbReference type="ChEBI" id="CHEBI:456215"/>
        <dbReference type="EC" id="6.1.1.5"/>
    </reaction>
</comment>
<keyword evidence="5 10" id="KW-0067">ATP-binding</keyword>
<evidence type="ECO:0000259" key="11">
    <source>
        <dbReference type="Pfam" id="PF00133"/>
    </source>
</evidence>
<dbReference type="InterPro" id="IPR013155">
    <property type="entry name" value="M/V/L/I-tRNA-synth_anticd-bd"/>
</dbReference>
<dbReference type="InterPro" id="IPR002301">
    <property type="entry name" value="Ile-tRNA-ligase"/>
</dbReference>
<dbReference type="PANTHER" id="PTHR42780">
    <property type="entry name" value="SOLEUCYL-TRNA SYNTHETASE"/>
    <property type="match status" value="1"/>
</dbReference>
<evidence type="ECO:0000313" key="15">
    <source>
        <dbReference type="Proteomes" id="UP000039324"/>
    </source>
</evidence>
<keyword evidence="15" id="KW-1185">Reference proteome</keyword>
<dbReference type="InterPro" id="IPR023586">
    <property type="entry name" value="Ile-tRNA-ligase_type2"/>
</dbReference>
<name>A0A0G4J6G7_PLABS</name>
<dbReference type="InterPro" id="IPR002300">
    <property type="entry name" value="aa-tRNA-synth_Ia"/>
</dbReference>
<keyword evidence="3 10" id="KW-0436">Ligase</keyword>
<dbReference type="EMBL" id="CDSF01000143">
    <property type="protein sequence ID" value="CEP03145.1"/>
    <property type="molecule type" value="Genomic_DNA"/>
</dbReference>
<dbReference type="STRING" id="37360.A0A0G4J6G7"/>
<evidence type="ECO:0000256" key="10">
    <source>
        <dbReference type="RuleBase" id="RU363035"/>
    </source>
</evidence>
<dbReference type="EC" id="6.1.1.5" evidence="2"/>
<dbReference type="Proteomes" id="UP000039324">
    <property type="component" value="Unassembled WGS sequence"/>
</dbReference>
<dbReference type="Gene3D" id="3.90.740.10">
    <property type="entry name" value="Valyl/Leucyl/Isoleucyl-tRNA synthetase, editing domain"/>
    <property type="match status" value="1"/>
</dbReference>
<dbReference type="GO" id="GO:0004822">
    <property type="term" value="F:isoleucine-tRNA ligase activity"/>
    <property type="evidence" value="ECO:0007669"/>
    <property type="project" value="UniProtKB-EC"/>
</dbReference>
<feature type="domain" description="Methionyl/Valyl/Leucyl/Isoleucyl-tRNA synthetase anticodon-binding" evidence="12">
    <location>
        <begin position="727"/>
        <end position="879"/>
    </location>
</feature>
<dbReference type="Pfam" id="PF08264">
    <property type="entry name" value="Anticodon_1"/>
    <property type="match status" value="1"/>
</dbReference>
<dbReference type="InterPro" id="IPR001412">
    <property type="entry name" value="aa-tRNA-synth_I_CS"/>
</dbReference>
<dbReference type="GO" id="GO:0005524">
    <property type="term" value="F:ATP binding"/>
    <property type="evidence" value="ECO:0007669"/>
    <property type="project" value="UniProtKB-KW"/>
</dbReference>
<dbReference type="InterPro" id="IPR009008">
    <property type="entry name" value="Val/Leu/Ile-tRNA-synth_edit"/>
</dbReference>
<dbReference type="SUPFAM" id="SSF47323">
    <property type="entry name" value="Anticodon-binding domain of a subclass of class I aminoacyl-tRNA synthetases"/>
    <property type="match status" value="1"/>
</dbReference>
<dbReference type="InterPro" id="IPR033709">
    <property type="entry name" value="Anticodon_Ile_ABEc"/>
</dbReference>
<dbReference type="Pfam" id="PF19302">
    <property type="entry name" value="DUF5915"/>
    <property type="match status" value="1"/>
</dbReference>
<dbReference type="InterPro" id="IPR009080">
    <property type="entry name" value="tRNAsynth_Ia_anticodon-bd"/>
</dbReference>
<evidence type="ECO:0000259" key="12">
    <source>
        <dbReference type="Pfam" id="PF08264"/>
    </source>
</evidence>
<dbReference type="EMBL" id="OVEO01000016">
    <property type="protein sequence ID" value="SPR01165.1"/>
    <property type="molecule type" value="Genomic_DNA"/>
</dbReference>
<organism evidence="13 15">
    <name type="scientific">Plasmodiophora brassicae</name>
    <name type="common">Clubroot disease agent</name>
    <dbReference type="NCBI Taxonomy" id="37360"/>
    <lineage>
        <taxon>Eukaryota</taxon>
        <taxon>Sar</taxon>
        <taxon>Rhizaria</taxon>
        <taxon>Endomyxa</taxon>
        <taxon>Phytomyxea</taxon>
        <taxon>Plasmodiophorida</taxon>
        <taxon>Plasmodiophoridae</taxon>
        <taxon>Plasmodiophora</taxon>
    </lineage>
</organism>
<protein>
    <recommendedName>
        <fullName evidence="2">isoleucine--tRNA ligase</fullName>
        <ecNumber evidence="2">6.1.1.5</ecNumber>
    </recommendedName>
    <alternativeName>
        <fullName evidence="8">Isoleucyl-tRNA synthetase</fullName>
    </alternativeName>
</protein>
<evidence type="ECO:0000313" key="13">
    <source>
        <dbReference type="EMBL" id="CEP03145.1"/>
    </source>
</evidence>
<dbReference type="GO" id="GO:0002161">
    <property type="term" value="F:aminoacyl-tRNA deacylase activity"/>
    <property type="evidence" value="ECO:0007669"/>
    <property type="project" value="InterPro"/>
</dbReference>
<evidence type="ECO:0000256" key="8">
    <source>
        <dbReference type="ARBA" id="ARBA00032665"/>
    </source>
</evidence>
<evidence type="ECO:0000256" key="5">
    <source>
        <dbReference type="ARBA" id="ARBA00022840"/>
    </source>
</evidence>
<evidence type="ECO:0000313" key="16">
    <source>
        <dbReference type="Proteomes" id="UP000290189"/>
    </source>
</evidence>
<sequence length="1099" mass="124451">MTLKAREQQGAAPANPVFEALPERFEFAREEEIVLQRWRDCDAFQESMRRSRKANLPLYTFYDGPPFATGMPHYGHILAGTIKDVVTRYAHQSGHHVERRFGWDCHGLPIEYAIDKKLGITSKEQHLAMGIPAYNKECRSIVQKYASEWRYVTERYGRWIDMDNDWKTMNPTFMESVWWVFKSMYDKGLVYQGFKVMPYSTACHTPLSNFEKGQNYKEVADPAVVASFPIVNADPNSPLHGASLLAFTTTPWTLPSNLALCVNANMTYSVIRDNASGALWVCGSNTILKEVYGKAKVEAGKEPYSVVATMPGSDLVGLQYEPIFDYFAGSPLAAKAFVVVSDDYVQEESGTGIVHQAPAFGEDDYRVCLDHGIIQRGPGLICPVDESGRFTSNVPDFAGRYVKEADRDIIRALRKRGRIVRDYQKKHDYPHCWRSDTPLIYKAVPSWFVNVPKIRDRLLQCNEQTYWVPAYVKERRFHNWLMDARDWSVSRTRYWGTPLPIWISDDGDEIVVIGSIAELQERSGRAEPITDLHREFVDEITIPSSKGKGVLRRVEDVFDCWFESGSMPYASRHYPFENADEFERGFPADFIAEGLDQTRGWFYTLMVVSVALFDKPPFQNLICNGLVLAEDGKKMSKSLNNYPDPMLVMNTHGADAMRLYLINSPVVRADSLKFSEAGVRDVVKDVFVPWSNTLRLFISQARRRALKDGTTFKANPDVFNRTDNVMDKWILSSLQTLIAGFRKEMNLYELAKVVPHLVGFIDKLSLWYVRFNKLRIKGDAGPEACEASLCTLYHVLLSMARLMAPFTPFLADTMYYYLKPALPQEQQEDTVHFDMVPDVDESSRDESIERAVAAMQLVVETGRTARDQASVSLRIPLPKCIVVTSSRELISYVEPLSDYIVEQLNVQSVEFSDAVSDYISVSLEPDNRRLGKRLGKHRPAVVAALKAMSHSDVVKFRQDGVARIGEFDITIEDVIVQTTFIGDAKQFVSHSAGEVVVIISREPDDACVRLGQARTLVAHVQGLRKQALLTIEDEVRIFADYGAGSATSRFIRDHRDYVESSLKVAIEPMAELSPEAHIVADDRKEVVPGESIRVVIARR</sequence>
<evidence type="ECO:0000256" key="7">
    <source>
        <dbReference type="ARBA" id="ARBA00023146"/>
    </source>
</evidence>
<dbReference type="FunFam" id="1.10.730.10:FF:000004">
    <property type="entry name" value="Isoleucyl-tRNA synthetase, cytoplasmic"/>
    <property type="match status" value="1"/>
</dbReference>
<dbReference type="PANTHER" id="PTHR42780:SF1">
    <property type="entry name" value="ISOLEUCINE--TRNA LIGASE, CYTOPLASMIC"/>
    <property type="match status" value="1"/>
</dbReference>
<dbReference type="AlphaFoldDB" id="A0A0G4J6G7"/>
<evidence type="ECO:0000256" key="3">
    <source>
        <dbReference type="ARBA" id="ARBA00022598"/>
    </source>
</evidence>
<keyword evidence="6 10" id="KW-0648">Protein biosynthesis</keyword>
<evidence type="ECO:0000256" key="2">
    <source>
        <dbReference type="ARBA" id="ARBA00013165"/>
    </source>
</evidence>
<dbReference type="OMA" id="EIIVIHK"/>
<comment type="similarity">
    <text evidence="1 10">Belongs to the class-I aminoacyl-tRNA synthetase family.</text>
</comment>
<dbReference type="Gene3D" id="3.40.50.620">
    <property type="entry name" value="HUPs"/>
    <property type="match status" value="2"/>
</dbReference>
<reference evidence="13 15" key="1">
    <citation type="submission" date="2015-02" db="EMBL/GenBank/DDBJ databases">
        <authorList>
            <person name="Chooi Y.-H."/>
        </authorList>
    </citation>
    <scope>NUCLEOTIDE SEQUENCE [LARGE SCALE GENOMIC DNA]</scope>
    <source>
        <strain evidence="13">E3</strain>
    </source>
</reference>
<gene>
    <name evidence="13" type="ORF">PBRA_009363</name>
    <name evidence="14" type="ORF">PLBR_LOCUS8380</name>
</gene>
<dbReference type="CDD" id="cd00818">
    <property type="entry name" value="IleRS_core"/>
    <property type="match status" value="1"/>
</dbReference>
<dbReference type="NCBIfam" id="TIGR00392">
    <property type="entry name" value="ileS"/>
    <property type="match status" value="1"/>
</dbReference>